<protein>
    <submittedName>
        <fullName evidence="3">Sialate O-acetylesterase</fullName>
    </submittedName>
</protein>
<sequence>MGEVWVCSGQSNMEYRMQRYPTYAQPLKGANLDVLELRKPENASIRVYNRSRNGGRTSWSNANEESLKAASAAGYFFSRTIQEKLNTPIGIITAAVGGTHIEAWTALSDYQRSPIFRPMLEANSGLVDGQMPGAWYDVMIAPLIPFAVKGFLRLEVVEIAGSDHQFHPALAKIRGKNEVLVFHPEIKDPLKVRLGWYETAVPNLVNADQLPVTPFKTGFQGR</sequence>
<dbReference type="PANTHER" id="PTHR22901">
    <property type="entry name" value="SIALATE O-ACETYLESTERASE"/>
    <property type="match status" value="1"/>
</dbReference>
<proteinExistence type="predicted"/>
<evidence type="ECO:0000313" key="3">
    <source>
        <dbReference type="EMBL" id="WQD38808.1"/>
    </source>
</evidence>
<dbReference type="InterPro" id="IPR039329">
    <property type="entry name" value="SIAE"/>
</dbReference>
<evidence type="ECO:0000313" key="4">
    <source>
        <dbReference type="Proteomes" id="UP001325680"/>
    </source>
</evidence>
<name>A0ABZ0W681_9BACT</name>
<dbReference type="EMBL" id="CP139960">
    <property type="protein sequence ID" value="WQD38808.1"/>
    <property type="molecule type" value="Genomic_DNA"/>
</dbReference>
<reference evidence="3 4" key="1">
    <citation type="submission" date="2023-12" db="EMBL/GenBank/DDBJ databases">
        <title>Genome sequencing and assembly of bacterial species from a model synthetic community.</title>
        <authorList>
            <person name="Hogle S.L."/>
        </authorList>
    </citation>
    <scope>NUCLEOTIDE SEQUENCE [LARGE SCALE GENOMIC DNA]</scope>
    <source>
        <strain evidence="3 4">HAMBI_3031</strain>
    </source>
</reference>
<gene>
    <name evidence="3" type="ORF">U0035_01450</name>
</gene>
<keyword evidence="4" id="KW-1185">Reference proteome</keyword>
<evidence type="ECO:0000259" key="2">
    <source>
        <dbReference type="Pfam" id="PF03629"/>
    </source>
</evidence>
<dbReference type="InterPro" id="IPR036514">
    <property type="entry name" value="SGNH_hydro_sf"/>
</dbReference>
<dbReference type="Gene3D" id="3.40.50.1110">
    <property type="entry name" value="SGNH hydrolase"/>
    <property type="match status" value="1"/>
</dbReference>
<accession>A0ABZ0W681</accession>
<dbReference type="RefSeq" id="WP_162817998.1">
    <property type="nucleotide sequence ID" value="NZ_CP139960.1"/>
</dbReference>
<organism evidence="3 4">
    <name type="scientific">Niabella yanshanensis</name>
    <dbReference type="NCBI Taxonomy" id="577386"/>
    <lineage>
        <taxon>Bacteria</taxon>
        <taxon>Pseudomonadati</taxon>
        <taxon>Bacteroidota</taxon>
        <taxon>Chitinophagia</taxon>
        <taxon>Chitinophagales</taxon>
        <taxon>Chitinophagaceae</taxon>
        <taxon>Niabella</taxon>
    </lineage>
</organism>
<feature type="domain" description="Sialate O-acetylesterase" evidence="2">
    <location>
        <begin position="3"/>
        <end position="106"/>
    </location>
</feature>
<dbReference type="InterPro" id="IPR005181">
    <property type="entry name" value="SASA"/>
</dbReference>
<dbReference type="Proteomes" id="UP001325680">
    <property type="component" value="Chromosome"/>
</dbReference>
<keyword evidence="1" id="KW-0378">Hydrolase</keyword>
<dbReference type="PANTHER" id="PTHR22901:SF0">
    <property type="entry name" value="SIALATE O-ACETYLESTERASE"/>
    <property type="match status" value="1"/>
</dbReference>
<evidence type="ECO:0000256" key="1">
    <source>
        <dbReference type="ARBA" id="ARBA00022801"/>
    </source>
</evidence>
<dbReference type="SUPFAM" id="SSF52266">
    <property type="entry name" value="SGNH hydrolase"/>
    <property type="match status" value="1"/>
</dbReference>
<dbReference type="Pfam" id="PF03629">
    <property type="entry name" value="SASA"/>
    <property type="match status" value="1"/>
</dbReference>